<protein>
    <recommendedName>
        <fullName evidence="2">HTH cro/C1-type domain-containing protein</fullName>
    </recommendedName>
</protein>
<organism evidence="3 4">
    <name type="scientific">Streptomyces capoamus</name>
    <dbReference type="NCBI Taxonomy" id="68183"/>
    <lineage>
        <taxon>Bacteria</taxon>
        <taxon>Bacillati</taxon>
        <taxon>Actinomycetota</taxon>
        <taxon>Actinomycetes</taxon>
        <taxon>Kitasatosporales</taxon>
        <taxon>Streptomycetaceae</taxon>
        <taxon>Streptomyces</taxon>
    </lineage>
</organism>
<gene>
    <name evidence="3" type="ORF">GCM10018980_40180</name>
</gene>
<dbReference type="Gene3D" id="1.10.260.40">
    <property type="entry name" value="lambda repressor-like DNA-binding domains"/>
    <property type="match status" value="1"/>
</dbReference>
<accession>A0A919C669</accession>
<reference evidence="4" key="1">
    <citation type="journal article" date="2019" name="Int. J. Syst. Evol. Microbiol.">
        <title>The Global Catalogue of Microorganisms (GCM) 10K type strain sequencing project: providing services to taxonomists for standard genome sequencing and annotation.</title>
        <authorList>
            <consortium name="The Broad Institute Genomics Platform"/>
            <consortium name="The Broad Institute Genome Sequencing Center for Infectious Disease"/>
            <person name="Wu L."/>
            <person name="Ma J."/>
        </authorList>
    </citation>
    <scope>NUCLEOTIDE SEQUENCE [LARGE SCALE GENOMIC DNA]</scope>
    <source>
        <strain evidence="4">JCM 4253</strain>
    </source>
</reference>
<keyword evidence="4" id="KW-1185">Reference proteome</keyword>
<dbReference type="InterPro" id="IPR010982">
    <property type="entry name" value="Lambda_DNA-bd_dom_sf"/>
</dbReference>
<comment type="caution">
    <text evidence="3">The sequence shown here is derived from an EMBL/GenBank/DDBJ whole genome shotgun (WGS) entry which is preliminary data.</text>
</comment>
<proteinExistence type="predicted"/>
<evidence type="ECO:0000313" key="4">
    <source>
        <dbReference type="Proteomes" id="UP000619355"/>
    </source>
</evidence>
<feature type="domain" description="HTH cro/C1-type" evidence="2">
    <location>
        <begin position="13"/>
        <end position="68"/>
    </location>
</feature>
<dbReference type="PANTHER" id="PTHR46797">
    <property type="entry name" value="HTH-TYPE TRANSCRIPTIONAL REGULATOR"/>
    <property type="match status" value="1"/>
</dbReference>
<dbReference type="SMART" id="SM00530">
    <property type="entry name" value="HTH_XRE"/>
    <property type="match status" value="1"/>
</dbReference>
<dbReference type="Proteomes" id="UP000619355">
    <property type="component" value="Unassembled WGS sequence"/>
</dbReference>
<sequence>MTNHDAKSLGDRIKTARLAQQLSVRQLAMRAGLHHGYIARLESGEKTNPSTEALQKIADALSIDVQQILSGRRVKSERAAPRAYLRTLGLSTSEIDHVAGLIENYQANREEGHYEEDDKN</sequence>
<evidence type="ECO:0000256" key="1">
    <source>
        <dbReference type="ARBA" id="ARBA00023125"/>
    </source>
</evidence>
<dbReference type="GO" id="GO:0005829">
    <property type="term" value="C:cytosol"/>
    <property type="evidence" value="ECO:0007669"/>
    <property type="project" value="TreeGrafter"/>
</dbReference>
<dbReference type="InterPro" id="IPR001387">
    <property type="entry name" value="Cro/C1-type_HTH"/>
</dbReference>
<dbReference type="GO" id="GO:0003677">
    <property type="term" value="F:DNA binding"/>
    <property type="evidence" value="ECO:0007669"/>
    <property type="project" value="UniProtKB-KW"/>
</dbReference>
<keyword evidence="1" id="KW-0238">DNA-binding</keyword>
<dbReference type="InterPro" id="IPR050807">
    <property type="entry name" value="TransReg_Diox_bact_type"/>
</dbReference>
<evidence type="ECO:0000259" key="2">
    <source>
        <dbReference type="PROSITE" id="PS50943"/>
    </source>
</evidence>
<name>A0A919C669_9ACTN</name>
<evidence type="ECO:0000313" key="3">
    <source>
        <dbReference type="EMBL" id="GHG55030.1"/>
    </source>
</evidence>
<dbReference type="EMBL" id="BNBF01000011">
    <property type="protein sequence ID" value="GHG55030.1"/>
    <property type="molecule type" value="Genomic_DNA"/>
</dbReference>
<dbReference type="SUPFAM" id="SSF47413">
    <property type="entry name" value="lambda repressor-like DNA-binding domains"/>
    <property type="match status" value="1"/>
</dbReference>
<dbReference type="PROSITE" id="PS50943">
    <property type="entry name" value="HTH_CROC1"/>
    <property type="match status" value="1"/>
</dbReference>
<dbReference type="Pfam" id="PF01381">
    <property type="entry name" value="HTH_3"/>
    <property type="match status" value="1"/>
</dbReference>
<dbReference type="GO" id="GO:0003700">
    <property type="term" value="F:DNA-binding transcription factor activity"/>
    <property type="evidence" value="ECO:0007669"/>
    <property type="project" value="TreeGrafter"/>
</dbReference>
<dbReference type="AlphaFoldDB" id="A0A919C669"/>
<dbReference type="CDD" id="cd00093">
    <property type="entry name" value="HTH_XRE"/>
    <property type="match status" value="1"/>
</dbReference>
<dbReference type="PANTHER" id="PTHR46797:SF1">
    <property type="entry name" value="METHYLPHOSPHONATE SYNTHASE"/>
    <property type="match status" value="1"/>
</dbReference>